<dbReference type="SMART" id="SM00448">
    <property type="entry name" value="REC"/>
    <property type="match status" value="1"/>
</dbReference>
<dbReference type="PANTHER" id="PTHR44591:SF3">
    <property type="entry name" value="RESPONSE REGULATORY DOMAIN-CONTAINING PROTEIN"/>
    <property type="match status" value="1"/>
</dbReference>
<evidence type="ECO:0000313" key="5">
    <source>
        <dbReference type="Proteomes" id="UP000317355"/>
    </source>
</evidence>
<dbReference type="Proteomes" id="UP000317355">
    <property type="component" value="Unassembled WGS sequence"/>
</dbReference>
<feature type="modified residue" description="4-aspartylphosphate" evidence="2">
    <location>
        <position position="53"/>
    </location>
</feature>
<evidence type="ECO:0000259" key="3">
    <source>
        <dbReference type="PROSITE" id="PS50110"/>
    </source>
</evidence>
<protein>
    <submittedName>
        <fullName evidence="4">Response regulator</fullName>
    </submittedName>
</protein>
<dbReference type="InterPro" id="IPR011006">
    <property type="entry name" value="CheY-like_superfamily"/>
</dbReference>
<organism evidence="4 5">
    <name type="scientific">Sedimenticola thiotaurini</name>
    <dbReference type="NCBI Taxonomy" id="1543721"/>
    <lineage>
        <taxon>Bacteria</taxon>
        <taxon>Pseudomonadati</taxon>
        <taxon>Pseudomonadota</taxon>
        <taxon>Gammaproteobacteria</taxon>
        <taxon>Chromatiales</taxon>
        <taxon>Sedimenticolaceae</taxon>
        <taxon>Sedimenticola</taxon>
    </lineage>
</organism>
<dbReference type="AlphaFoldDB" id="A0A558DCZ3"/>
<comment type="caution">
    <text evidence="4">The sequence shown here is derived from an EMBL/GenBank/DDBJ whole genome shotgun (WGS) entry which is preliminary data.</text>
</comment>
<evidence type="ECO:0000256" key="1">
    <source>
        <dbReference type="ARBA" id="ARBA00022553"/>
    </source>
</evidence>
<sequence>MKPRILVIDDEDAIRESLRAYLEDYDYEVCSAASAEEAMELLRDQAFDLAVVDMRLPGESGEEFIVGVSELYGDMQFVIHTGSVEFQLTDALKAHGIKPAHIYLKPLHDLSILAEGIGELLNERK</sequence>
<feature type="domain" description="Response regulatory" evidence="3">
    <location>
        <begin position="4"/>
        <end position="120"/>
    </location>
</feature>
<dbReference type="EMBL" id="VMRY01000007">
    <property type="protein sequence ID" value="TVT58904.1"/>
    <property type="molecule type" value="Genomic_DNA"/>
</dbReference>
<dbReference type="InterPro" id="IPR001789">
    <property type="entry name" value="Sig_transdc_resp-reg_receiver"/>
</dbReference>
<dbReference type="SUPFAM" id="SSF52172">
    <property type="entry name" value="CheY-like"/>
    <property type="match status" value="1"/>
</dbReference>
<dbReference type="Pfam" id="PF00072">
    <property type="entry name" value="Response_reg"/>
    <property type="match status" value="1"/>
</dbReference>
<dbReference type="Gene3D" id="3.40.50.2300">
    <property type="match status" value="1"/>
</dbReference>
<evidence type="ECO:0000256" key="2">
    <source>
        <dbReference type="PROSITE-ProRule" id="PRU00169"/>
    </source>
</evidence>
<accession>A0A558DCZ3</accession>
<dbReference type="GO" id="GO:0000160">
    <property type="term" value="P:phosphorelay signal transduction system"/>
    <property type="evidence" value="ECO:0007669"/>
    <property type="project" value="InterPro"/>
</dbReference>
<evidence type="ECO:0000313" key="4">
    <source>
        <dbReference type="EMBL" id="TVT58904.1"/>
    </source>
</evidence>
<proteinExistence type="predicted"/>
<dbReference type="PANTHER" id="PTHR44591">
    <property type="entry name" value="STRESS RESPONSE REGULATOR PROTEIN 1"/>
    <property type="match status" value="1"/>
</dbReference>
<gene>
    <name evidence="4" type="ORF">FHK82_03370</name>
</gene>
<keyword evidence="1 2" id="KW-0597">Phosphoprotein</keyword>
<reference evidence="4 5" key="1">
    <citation type="submission" date="2019-07" db="EMBL/GenBank/DDBJ databases">
        <title>The pathways for chlorine oxyanion respiration interact through the shared metabolite chlorate.</title>
        <authorList>
            <person name="Barnum T.P."/>
            <person name="Cheng Y."/>
            <person name="Hill K.A."/>
            <person name="Lucas L.N."/>
            <person name="Carlson H.K."/>
            <person name="Coates J.D."/>
        </authorList>
    </citation>
    <scope>NUCLEOTIDE SEQUENCE [LARGE SCALE GENOMIC DNA]</scope>
    <source>
        <strain evidence="4">BK-3</strain>
    </source>
</reference>
<dbReference type="InterPro" id="IPR050595">
    <property type="entry name" value="Bact_response_regulator"/>
</dbReference>
<name>A0A558DCZ3_9GAMM</name>
<dbReference type="PROSITE" id="PS50110">
    <property type="entry name" value="RESPONSE_REGULATORY"/>
    <property type="match status" value="1"/>
</dbReference>